<evidence type="ECO:0000313" key="3">
    <source>
        <dbReference type="Proteomes" id="UP000192652"/>
    </source>
</evidence>
<organism evidence="2 3">
    <name type="scientific">Xaviernesmea rhizosphaerae</name>
    <dbReference type="NCBI Taxonomy" id="1672749"/>
    <lineage>
        <taxon>Bacteria</taxon>
        <taxon>Pseudomonadati</taxon>
        <taxon>Pseudomonadota</taxon>
        <taxon>Alphaproteobacteria</taxon>
        <taxon>Hyphomicrobiales</taxon>
        <taxon>Rhizobiaceae</taxon>
        <taxon>Rhizobium/Agrobacterium group</taxon>
        <taxon>Xaviernesmea</taxon>
    </lineage>
</organism>
<feature type="region of interest" description="Disordered" evidence="1">
    <location>
        <begin position="77"/>
        <end position="99"/>
    </location>
</feature>
<evidence type="ECO:0000313" key="2">
    <source>
        <dbReference type="EMBL" id="OQP84201.1"/>
    </source>
</evidence>
<dbReference type="EMBL" id="MSPX01000023">
    <property type="protein sequence ID" value="OQP84201.1"/>
    <property type="molecule type" value="Genomic_DNA"/>
</dbReference>
<name>A0ABX3P9D1_9HYPH</name>
<comment type="caution">
    <text evidence="2">The sequence shown here is derived from an EMBL/GenBank/DDBJ whole genome shotgun (WGS) entry which is preliminary data.</text>
</comment>
<reference evidence="2 3" key="1">
    <citation type="journal article" date="2017" name="Antonie Van Leeuwenhoek">
        <title>Rhizobium rhizosphaerae sp. nov., a novel species isolated from rice rhizosphere.</title>
        <authorList>
            <person name="Zhao J.J."/>
            <person name="Zhang J."/>
            <person name="Zhang R.J."/>
            <person name="Zhang C.W."/>
            <person name="Yin H.Q."/>
            <person name="Zhang X.X."/>
        </authorList>
    </citation>
    <scope>NUCLEOTIDE SEQUENCE [LARGE SCALE GENOMIC DNA]</scope>
    <source>
        <strain evidence="2 3">RD15</strain>
    </source>
</reference>
<sequence>MTEPQEIPITRQKRWQNENPLKRWAHIAVQSAINRGLLERKPCEVCGAERTDAHHTDYHRPLSVRWLCRKHHIAVHREAEQPEADQSAPDPEASGKHNA</sequence>
<dbReference type="Proteomes" id="UP000192652">
    <property type="component" value="Unassembled WGS sequence"/>
</dbReference>
<gene>
    <name evidence="2" type="ORF">BTR14_20580</name>
</gene>
<protein>
    <submittedName>
        <fullName evidence="2">Uncharacterized protein</fullName>
    </submittedName>
</protein>
<evidence type="ECO:0000256" key="1">
    <source>
        <dbReference type="SAM" id="MobiDB-lite"/>
    </source>
</evidence>
<keyword evidence="3" id="KW-1185">Reference proteome</keyword>
<dbReference type="RefSeq" id="WP_245295752.1">
    <property type="nucleotide sequence ID" value="NZ_MSPX01000023.1"/>
</dbReference>
<proteinExistence type="predicted"/>
<accession>A0ABX3P9D1</accession>